<keyword evidence="3" id="KW-1185">Reference proteome</keyword>
<dbReference type="RefSeq" id="WP_320248822.1">
    <property type="nucleotide sequence ID" value="NZ_JAVIIQ010000006.1"/>
</dbReference>
<evidence type="ECO:0000256" key="1">
    <source>
        <dbReference type="SAM" id="MobiDB-lite"/>
    </source>
</evidence>
<feature type="compositionally biased region" description="Polar residues" evidence="1">
    <location>
        <begin position="147"/>
        <end position="159"/>
    </location>
</feature>
<feature type="region of interest" description="Disordered" evidence="1">
    <location>
        <begin position="1"/>
        <end position="46"/>
    </location>
</feature>
<dbReference type="EMBL" id="JAVIIQ010000006">
    <property type="protein sequence ID" value="MDX8532610.1"/>
    <property type="molecule type" value="Genomic_DNA"/>
</dbReference>
<accession>A0ABU5A4M0</accession>
<sequence>MPEVEARTGDSDLHQGNSDLAQRGKIRVRRAQRVTPLQPDPHALAPATAVPTATMPEATADMPPAAPATATTVAPAPMSASVPVSTMVTTVRDQFHLGRIVAFEDRIIWLVELVQNSIAGGNTGNGLARSGQACKCGRPRNAKHSSQKQPTFHRNLQSC</sequence>
<evidence type="ECO:0000313" key="2">
    <source>
        <dbReference type="EMBL" id="MDX8532610.1"/>
    </source>
</evidence>
<comment type="caution">
    <text evidence="2">The sequence shown here is derived from an EMBL/GenBank/DDBJ whole genome shotgun (WGS) entry which is preliminary data.</text>
</comment>
<feature type="compositionally biased region" description="Basic and acidic residues" evidence="1">
    <location>
        <begin position="1"/>
        <end position="13"/>
    </location>
</feature>
<proteinExistence type="predicted"/>
<dbReference type="Proteomes" id="UP001285154">
    <property type="component" value="Unassembled WGS sequence"/>
</dbReference>
<reference evidence="2 3" key="1">
    <citation type="submission" date="2023-08" db="EMBL/GenBank/DDBJ databases">
        <title>Implementing the SeqCode for naming new Mesorhizobium species isolated from Vachellia karroo root nodules.</title>
        <authorList>
            <person name="Van Lill M."/>
        </authorList>
    </citation>
    <scope>NUCLEOTIDE SEQUENCE [LARGE SCALE GENOMIC DNA]</scope>
    <source>
        <strain evidence="2 3">VK25D</strain>
    </source>
</reference>
<feature type="region of interest" description="Disordered" evidence="1">
    <location>
        <begin position="138"/>
        <end position="159"/>
    </location>
</feature>
<name>A0ABU5A4M0_9HYPH</name>
<organism evidence="2 3">
    <name type="scientific">Mesorhizobium vachelliae</name>
    <dbReference type="NCBI Taxonomy" id="3072309"/>
    <lineage>
        <taxon>Bacteria</taxon>
        <taxon>Pseudomonadati</taxon>
        <taxon>Pseudomonadota</taxon>
        <taxon>Alphaproteobacteria</taxon>
        <taxon>Hyphomicrobiales</taxon>
        <taxon>Phyllobacteriaceae</taxon>
        <taxon>Mesorhizobium</taxon>
    </lineage>
</organism>
<gene>
    <name evidence="2" type="ORF">RFM42_16595</name>
</gene>
<evidence type="ECO:0000313" key="3">
    <source>
        <dbReference type="Proteomes" id="UP001285154"/>
    </source>
</evidence>
<protein>
    <submittedName>
        <fullName evidence="2">Uncharacterized protein</fullName>
    </submittedName>
</protein>